<gene>
    <name evidence="3" type="ORF">BJ959_002205</name>
</gene>
<dbReference type="GO" id="GO:0043743">
    <property type="term" value="F:LPPG:FO 2-phospho-L-lactate transferase activity"/>
    <property type="evidence" value="ECO:0007669"/>
    <property type="project" value="UniProtKB-EC"/>
</dbReference>
<dbReference type="NCBIfam" id="TIGR01819">
    <property type="entry name" value="F420_cofD"/>
    <property type="match status" value="1"/>
</dbReference>
<dbReference type="Gene3D" id="1.10.8.240">
    <property type="entry name" value="CofD-like domain"/>
    <property type="match status" value="1"/>
</dbReference>
<sequence length="341" mass="35709">MRIVVLAGGVGGARFVRGLREAVRWWHPEAAIDVIVNTGDDWWLGGLRITPDLDSLLYTLAGQNDEQRGWGRVGESERVAAELQAYGVTPEWFTLGDLDLGTHIARTAWLRSGASLSEVVARLQQRWDLGGVRLHPATDDEVDTHVWVASDAGGEHDLHFQEWWTRYRAQLPALRFEQRGLAAARPSAGALAALEAADVVIIAPSNPVVSIGTIVSIPGMRDALRAVAAPIVGVSPIIAGAAVRGMADACLAAIGVATDAGAVARLYGPRSGVGAAVGAGPAQPGLLDAWLVDEADAAVVDGLRADGIATDAVPLWMRDLDSAAALAEAALQAGLARRSAS</sequence>
<protein>
    <submittedName>
        <fullName evidence="3">LPPG:FO 2-phospho-L-lactate transferase</fullName>
        <ecNumber evidence="3">2.7.8.28</ecNumber>
    </submittedName>
</protein>
<dbReference type="AlphaFoldDB" id="A0A840XS11"/>
<dbReference type="InterPro" id="IPR010115">
    <property type="entry name" value="FbiA/CofD"/>
</dbReference>
<dbReference type="HAMAP" id="MF_01257">
    <property type="entry name" value="CofD"/>
    <property type="match status" value="1"/>
</dbReference>
<dbReference type="EC" id="2.7.8.28" evidence="3"/>
<dbReference type="PANTHER" id="PTHR43007">
    <property type="entry name" value="2-PHOSPHO-L-LACTATE TRANSFERASE"/>
    <property type="match status" value="1"/>
</dbReference>
<keyword evidence="1 3" id="KW-0808">Transferase</keyword>
<dbReference type="Proteomes" id="UP000552883">
    <property type="component" value="Unassembled WGS sequence"/>
</dbReference>
<dbReference type="Pfam" id="PF01933">
    <property type="entry name" value="CofD"/>
    <property type="match status" value="1"/>
</dbReference>
<dbReference type="PANTHER" id="PTHR43007:SF1">
    <property type="entry name" value="2-PHOSPHO-L-LACTATE TRANSFERASE"/>
    <property type="match status" value="1"/>
</dbReference>
<comment type="caution">
    <text evidence="3">The sequence shown here is derived from an EMBL/GenBank/DDBJ whole genome shotgun (WGS) entry which is preliminary data.</text>
</comment>
<evidence type="ECO:0000313" key="4">
    <source>
        <dbReference type="Proteomes" id="UP000552883"/>
    </source>
</evidence>
<dbReference type="GO" id="GO:0000287">
    <property type="term" value="F:magnesium ion binding"/>
    <property type="evidence" value="ECO:0007669"/>
    <property type="project" value="InterPro"/>
</dbReference>
<dbReference type="EMBL" id="JACHBS010000001">
    <property type="protein sequence ID" value="MBB5618709.1"/>
    <property type="molecule type" value="Genomic_DNA"/>
</dbReference>
<proteinExistence type="inferred from homology"/>
<keyword evidence="2" id="KW-0460">Magnesium</keyword>
<dbReference type="InterPro" id="IPR002882">
    <property type="entry name" value="CofD"/>
</dbReference>
<evidence type="ECO:0000256" key="2">
    <source>
        <dbReference type="ARBA" id="ARBA00022842"/>
    </source>
</evidence>
<name>A0A840XS11_9MICO</name>
<dbReference type="OrthoDB" id="7466225at2"/>
<evidence type="ECO:0000256" key="1">
    <source>
        <dbReference type="ARBA" id="ARBA00022679"/>
    </source>
</evidence>
<keyword evidence="4" id="KW-1185">Reference proteome</keyword>
<dbReference type="InterPro" id="IPR038136">
    <property type="entry name" value="CofD-like_dom_sf"/>
</dbReference>
<dbReference type="RefSeq" id="WP_153981908.1">
    <property type="nucleotide sequence ID" value="NZ_BAAANZ010000003.1"/>
</dbReference>
<evidence type="ECO:0000313" key="3">
    <source>
        <dbReference type="EMBL" id="MBB5618709.1"/>
    </source>
</evidence>
<organism evidence="3 4">
    <name type="scientific">Microcella frigidaquae</name>
    <dbReference type="NCBI Taxonomy" id="424758"/>
    <lineage>
        <taxon>Bacteria</taxon>
        <taxon>Bacillati</taxon>
        <taxon>Actinomycetota</taxon>
        <taxon>Actinomycetes</taxon>
        <taxon>Micrococcales</taxon>
        <taxon>Microbacteriaceae</taxon>
        <taxon>Microcella</taxon>
    </lineage>
</organism>
<reference evidence="3 4" key="1">
    <citation type="submission" date="2020-08" db="EMBL/GenBank/DDBJ databases">
        <title>Sequencing the genomes of 1000 actinobacteria strains.</title>
        <authorList>
            <person name="Klenk H.-P."/>
        </authorList>
    </citation>
    <scope>NUCLEOTIDE SEQUENCE [LARGE SCALE GENOMIC DNA]</scope>
    <source>
        <strain evidence="3 4">DSM 23889</strain>
    </source>
</reference>
<dbReference type="Gene3D" id="3.40.50.10680">
    <property type="entry name" value="CofD-like domains"/>
    <property type="match status" value="1"/>
</dbReference>
<accession>A0A840XS11</accession>
<dbReference type="SUPFAM" id="SSF142338">
    <property type="entry name" value="CofD-like"/>
    <property type="match status" value="1"/>
</dbReference>